<keyword evidence="1" id="KW-0472">Membrane</keyword>
<evidence type="ECO:0000313" key="5">
    <source>
        <dbReference type="Proteomes" id="UP001177160"/>
    </source>
</evidence>
<gene>
    <name evidence="4" type="ORF">N7548_03570</name>
</gene>
<feature type="domain" description="DUF4349" evidence="3">
    <location>
        <begin position="45"/>
        <end position="244"/>
    </location>
</feature>
<evidence type="ECO:0000313" key="4">
    <source>
        <dbReference type="EMBL" id="MCV2231902.1"/>
    </source>
</evidence>
<protein>
    <submittedName>
        <fullName evidence="4">DUF4349 domain-containing protein</fullName>
    </submittedName>
</protein>
<feature type="signal peptide" evidence="2">
    <location>
        <begin position="1"/>
        <end position="23"/>
    </location>
</feature>
<dbReference type="InterPro" id="IPR025645">
    <property type="entry name" value="DUF4349"/>
</dbReference>
<dbReference type="Proteomes" id="UP001177160">
    <property type="component" value="Unassembled WGS sequence"/>
</dbReference>
<sequence length="266" mass="30229">MKKVMLFLGLVLLSLSLIGCSEAYEPGEDLSPENESSQVLTASMRKIIYRVDIGIKAKQLLPLYDELMDLLNPDEWIESQQVGTQSGQLVLRIKTERLQAFISGLRSSYEVTYFNTSSRDVSVNYYNNQANIEAYEAEQARLIELFETASISEQILINQRLSIIEAELRSLTSDTNEIDGLIEYSVVNIYLNATAPYQTLNFGQKVNRAFTGGIDAFVMVIETLFLAFLSLLPFLVVIVPSVFGILYINKRNYQKRLARRQQARNR</sequence>
<organism evidence="4 5">
    <name type="scientific">Paracholeplasma manati</name>
    <dbReference type="NCBI Taxonomy" id="591373"/>
    <lineage>
        <taxon>Bacteria</taxon>
        <taxon>Bacillati</taxon>
        <taxon>Mycoplasmatota</taxon>
        <taxon>Mollicutes</taxon>
        <taxon>Acholeplasmatales</taxon>
        <taxon>Acholeplasmataceae</taxon>
        <taxon>Paracholeplasma</taxon>
    </lineage>
</organism>
<keyword evidence="1" id="KW-1133">Transmembrane helix</keyword>
<feature type="transmembrane region" description="Helical" evidence="1">
    <location>
        <begin position="224"/>
        <end position="248"/>
    </location>
</feature>
<dbReference type="PROSITE" id="PS51257">
    <property type="entry name" value="PROKAR_LIPOPROTEIN"/>
    <property type="match status" value="1"/>
</dbReference>
<name>A0ABT2Y5Z9_9MOLU</name>
<comment type="caution">
    <text evidence="4">The sequence shown here is derived from an EMBL/GenBank/DDBJ whole genome shotgun (WGS) entry which is preliminary data.</text>
</comment>
<dbReference type="Pfam" id="PF14257">
    <property type="entry name" value="DUF4349"/>
    <property type="match status" value="1"/>
</dbReference>
<dbReference type="EMBL" id="JAOVQM010000002">
    <property type="protein sequence ID" value="MCV2231902.1"/>
    <property type="molecule type" value="Genomic_DNA"/>
</dbReference>
<keyword evidence="1" id="KW-0812">Transmembrane</keyword>
<keyword evidence="2" id="KW-0732">Signal</keyword>
<evidence type="ECO:0000259" key="3">
    <source>
        <dbReference type="Pfam" id="PF14257"/>
    </source>
</evidence>
<reference evidence="4" key="1">
    <citation type="submission" date="2022-09" db="EMBL/GenBank/DDBJ databases">
        <title>Novel Mycoplasma species identified in domestic and wild animals.</title>
        <authorList>
            <person name="Volokhov D.V."/>
            <person name="Furtak V.A."/>
            <person name="Zagorodnyaya T.A."/>
        </authorList>
    </citation>
    <scope>NUCLEOTIDE SEQUENCE</scope>
    <source>
        <strain evidence="4">Oakley</strain>
    </source>
</reference>
<feature type="chain" id="PRO_5045329943" evidence="2">
    <location>
        <begin position="24"/>
        <end position="266"/>
    </location>
</feature>
<accession>A0ABT2Y5Z9</accession>
<evidence type="ECO:0000256" key="1">
    <source>
        <dbReference type="SAM" id="Phobius"/>
    </source>
</evidence>
<evidence type="ECO:0000256" key="2">
    <source>
        <dbReference type="SAM" id="SignalP"/>
    </source>
</evidence>
<keyword evidence="5" id="KW-1185">Reference proteome</keyword>
<dbReference type="RefSeq" id="WP_263608055.1">
    <property type="nucleotide sequence ID" value="NZ_JAOVQM010000002.1"/>
</dbReference>
<proteinExistence type="predicted"/>